<dbReference type="SUPFAM" id="SSF47233">
    <property type="entry name" value="Bacterial GAP domain"/>
    <property type="match status" value="1"/>
</dbReference>
<dbReference type="RefSeq" id="WP_066855944.1">
    <property type="nucleotide sequence ID" value="NZ_JXMS01000019.1"/>
</dbReference>
<gene>
    <name evidence="3" type="ORF">SP90_11085</name>
</gene>
<dbReference type="Proteomes" id="UP000091979">
    <property type="component" value="Unassembled WGS sequence"/>
</dbReference>
<dbReference type="EMBL" id="JXMS01000019">
    <property type="protein sequence ID" value="OBQ46662.1"/>
    <property type="molecule type" value="Genomic_DNA"/>
</dbReference>
<comment type="caution">
    <text evidence="3">The sequence shown here is derived from an EMBL/GenBank/DDBJ whole genome shotgun (WGS) entry which is preliminary data.</text>
</comment>
<dbReference type="InterPro" id="IPR014773">
    <property type="entry name" value="YopE_GAP_dom"/>
</dbReference>
<evidence type="ECO:0000313" key="3">
    <source>
        <dbReference type="EMBL" id="OBQ46662.1"/>
    </source>
</evidence>
<protein>
    <recommendedName>
        <fullName evidence="2">Virulence factor YopE GAP domain-containing protein</fullName>
    </recommendedName>
</protein>
<dbReference type="AlphaFoldDB" id="A0A1B7XBB8"/>
<evidence type="ECO:0000259" key="2">
    <source>
        <dbReference type="Pfam" id="PF03545"/>
    </source>
</evidence>
<dbReference type="Pfam" id="PF03545">
    <property type="entry name" value="YopE"/>
    <property type="match status" value="1"/>
</dbReference>
<proteinExistence type="predicted"/>
<evidence type="ECO:0000256" key="1">
    <source>
        <dbReference type="ARBA" id="ARBA00023026"/>
    </source>
</evidence>
<organism evidence="3 4">
    <name type="scientific">Halodesulfovibrio spirochaetisodalis</name>
    <dbReference type="NCBI Taxonomy" id="1560234"/>
    <lineage>
        <taxon>Bacteria</taxon>
        <taxon>Pseudomonadati</taxon>
        <taxon>Thermodesulfobacteriota</taxon>
        <taxon>Desulfovibrionia</taxon>
        <taxon>Desulfovibrionales</taxon>
        <taxon>Desulfovibrionaceae</taxon>
        <taxon>Halodesulfovibrio</taxon>
    </lineage>
</organism>
<accession>A0A1B7XBB8</accession>
<feature type="domain" description="Virulence factor YopE GAP" evidence="2">
    <location>
        <begin position="240"/>
        <end position="294"/>
    </location>
</feature>
<keyword evidence="4" id="KW-1185">Reference proteome</keyword>
<sequence length="326" mass="34312">MVGISAFRAIENLTGDVKIKNNADGEKKVVVSNNKASKALSLLKNAVGNTRTHEKSLITSFTFENALKDSGRYDEQKVNNVFDNLRKELNDGKGRTLQASDVKDVFAKLDGSSTGISGQLAAEAANVVAGKGAGGHPVKGAPKHATKNVLVHDAKKAFKTFSKMLSKGVATISFPKISLNSSKHAAKAASKTVAPADTAKLDQTSAIRDCLNSSLTKLTSNAKSALEGVKANAEFDSSWSVGNGPLRTTATSMQALVQLSAMDPEFKAHNGELLSSISSMMKETVGGVAFTQWGDPAIMDKISGSYSEVRPQLLAALEKIVSVSEA</sequence>
<name>A0A1B7XBB8_9BACT</name>
<keyword evidence="1" id="KW-0843">Virulence</keyword>
<dbReference type="Gene3D" id="1.20.120.260">
    <property type="entry name" value="Virulence factor YopE uncharacterised domain"/>
    <property type="match status" value="1"/>
</dbReference>
<reference evidence="3 4" key="1">
    <citation type="submission" date="2015-01" db="EMBL/GenBank/DDBJ databases">
        <title>Desulfovibrio sp. JC271 draft genome sequence.</title>
        <authorList>
            <person name="Shivani Y."/>
            <person name="Subhash Y."/>
            <person name="Sasikala C."/>
            <person name="Ramana C.V."/>
        </authorList>
    </citation>
    <scope>NUCLEOTIDE SEQUENCE [LARGE SCALE GENOMIC DNA]</scope>
    <source>
        <strain evidence="3 4">JC271</strain>
    </source>
</reference>
<dbReference type="PATRIC" id="fig|1560234.3.peg.1075"/>
<dbReference type="InterPro" id="IPR037168">
    <property type="entry name" value="YopE_GAP_dom_sf"/>
</dbReference>
<evidence type="ECO:0000313" key="4">
    <source>
        <dbReference type="Proteomes" id="UP000091979"/>
    </source>
</evidence>